<reference evidence="1" key="1">
    <citation type="submission" date="2018-02" db="EMBL/GenBank/DDBJ databases">
        <title>Rhizophora mucronata_Transcriptome.</title>
        <authorList>
            <person name="Meera S.P."/>
            <person name="Sreeshan A."/>
            <person name="Augustine A."/>
        </authorList>
    </citation>
    <scope>NUCLEOTIDE SEQUENCE</scope>
    <source>
        <tissue evidence="1">Leaf</tissue>
    </source>
</reference>
<organism evidence="1">
    <name type="scientific">Rhizophora mucronata</name>
    <name type="common">Asiatic mangrove</name>
    <dbReference type="NCBI Taxonomy" id="61149"/>
    <lineage>
        <taxon>Eukaryota</taxon>
        <taxon>Viridiplantae</taxon>
        <taxon>Streptophyta</taxon>
        <taxon>Embryophyta</taxon>
        <taxon>Tracheophyta</taxon>
        <taxon>Spermatophyta</taxon>
        <taxon>Magnoliopsida</taxon>
        <taxon>eudicotyledons</taxon>
        <taxon>Gunneridae</taxon>
        <taxon>Pentapetalae</taxon>
        <taxon>rosids</taxon>
        <taxon>fabids</taxon>
        <taxon>Malpighiales</taxon>
        <taxon>Rhizophoraceae</taxon>
        <taxon>Rhizophora</taxon>
    </lineage>
</organism>
<evidence type="ECO:0000313" key="1">
    <source>
        <dbReference type="EMBL" id="MBX51776.1"/>
    </source>
</evidence>
<dbReference type="EMBL" id="GGEC01071292">
    <property type="protein sequence ID" value="MBX51776.1"/>
    <property type="molecule type" value="Transcribed_RNA"/>
</dbReference>
<proteinExistence type="predicted"/>
<sequence length="51" mass="6173">MHNPGQEEAFHLLRYKCQDNTIHFHCYRSMHQTHSLESLLMIRNLQFLTMA</sequence>
<name>A0A2P2PAJ7_RHIMU</name>
<accession>A0A2P2PAJ7</accession>
<dbReference type="AlphaFoldDB" id="A0A2P2PAJ7"/>
<protein>
    <submittedName>
        <fullName evidence="1">Uncharacterized protein</fullName>
    </submittedName>
</protein>